<name>A0A840BLR7_9RHOO</name>
<keyword evidence="1" id="KW-1133">Transmembrane helix</keyword>
<evidence type="ECO:0000313" key="3">
    <source>
        <dbReference type="Proteomes" id="UP000561045"/>
    </source>
</evidence>
<dbReference type="EMBL" id="JACIET010000002">
    <property type="protein sequence ID" value="MBB4013950.1"/>
    <property type="molecule type" value="Genomic_DNA"/>
</dbReference>
<dbReference type="AlphaFoldDB" id="A0A840BLR7"/>
<feature type="transmembrane region" description="Helical" evidence="1">
    <location>
        <begin position="6"/>
        <end position="31"/>
    </location>
</feature>
<protein>
    <submittedName>
        <fullName evidence="2">Uncharacterized protein</fullName>
    </submittedName>
</protein>
<proteinExistence type="predicted"/>
<organism evidence="2 3">
    <name type="scientific">Niveibacterium umoris</name>
    <dbReference type="NCBI Taxonomy" id="1193620"/>
    <lineage>
        <taxon>Bacteria</taxon>
        <taxon>Pseudomonadati</taxon>
        <taxon>Pseudomonadota</taxon>
        <taxon>Betaproteobacteria</taxon>
        <taxon>Rhodocyclales</taxon>
        <taxon>Rhodocyclaceae</taxon>
        <taxon>Niveibacterium</taxon>
    </lineage>
</organism>
<evidence type="ECO:0000313" key="2">
    <source>
        <dbReference type="EMBL" id="MBB4013950.1"/>
    </source>
</evidence>
<gene>
    <name evidence="2" type="ORF">GGR36_003296</name>
</gene>
<comment type="caution">
    <text evidence="2">The sequence shown here is derived from an EMBL/GenBank/DDBJ whole genome shotgun (WGS) entry which is preliminary data.</text>
</comment>
<keyword evidence="3" id="KW-1185">Reference proteome</keyword>
<reference evidence="2 3" key="1">
    <citation type="submission" date="2020-08" db="EMBL/GenBank/DDBJ databases">
        <title>Genomic Encyclopedia of Type Strains, Phase IV (KMG-IV): sequencing the most valuable type-strain genomes for metagenomic binning, comparative biology and taxonomic classification.</title>
        <authorList>
            <person name="Goeker M."/>
        </authorList>
    </citation>
    <scope>NUCLEOTIDE SEQUENCE [LARGE SCALE GENOMIC DNA]</scope>
    <source>
        <strain evidence="2 3">DSM 106739</strain>
    </source>
</reference>
<sequence length="40" mass="4213">MDITSGLVGVFGGYVVAVVVGVLLIALVTTLENKNKNDRH</sequence>
<accession>A0A840BLR7</accession>
<keyword evidence="1" id="KW-0472">Membrane</keyword>
<dbReference type="Proteomes" id="UP000561045">
    <property type="component" value="Unassembled WGS sequence"/>
</dbReference>
<dbReference type="RefSeq" id="WP_276510021.1">
    <property type="nucleotide sequence ID" value="NZ_BAABLE010000005.1"/>
</dbReference>
<keyword evidence="1" id="KW-0812">Transmembrane</keyword>
<evidence type="ECO:0000256" key="1">
    <source>
        <dbReference type="SAM" id="Phobius"/>
    </source>
</evidence>